<evidence type="ECO:0000313" key="1">
    <source>
        <dbReference type="EMBL" id="SUZ95711.1"/>
    </source>
</evidence>
<organism evidence="1">
    <name type="scientific">marine metagenome</name>
    <dbReference type="NCBI Taxonomy" id="408172"/>
    <lineage>
        <taxon>unclassified sequences</taxon>
        <taxon>metagenomes</taxon>
        <taxon>ecological metagenomes</taxon>
    </lineage>
</organism>
<sequence length="199" mass="22779">MGCVLARGHIDEETLEITIPEQTLIPFEVPTFVDNMSYESLVIKKNRVYALFEANGDSLIENPYVLSVNVSGKNIKKHPTSSINYRIADATRIDQYNRFWAINYHYPGDKQTLKPSKDLMISKYGEGPTHSKSERVERLVEYKINKNRVVLTGNPHIELELEGEKISRKWEALARYGNKGFLIATDKYPTTILAYVPLD</sequence>
<accession>A0A381RX53</accession>
<dbReference type="EMBL" id="UINC01002348">
    <property type="protein sequence ID" value="SUZ95711.1"/>
    <property type="molecule type" value="Genomic_DNA"/>
</dbReference>
<name>A0A381RX53_9ZZZZ</name>
<protein>
    <submittedName>
        <fullName evidence="1">Uncharacterized protein</fullName>
    </submittedName>
</protein>
<gene>
    <name evidence="1" type="ORF">METZ01_LOCUS48565</name>
</gene>
<proteinExistence type="predicted"/>
<reference evidence="1" key="1">
    <citation type="submission" date="2018-05" db="EMBL/GenBank/DDBJ databases">
        <authorList>
            <person name="Lanie J.A."/>
            <person name="Ng W.-L."/>
            <person name="Kazmierczak K.M."/>
            <person name="Andrzejewski T.M."/>
            <person name="Davidsen T.M."/>
            <person name="Wayne K.J."/>
            <person name="Tettelin H."/>
            <person name="Glass J.I."/>
            <person name="Rusch D."/>
            <person name="Podicherti R."/>
            <person name="Tsui H.-C.T."/>
            <person name="Winkler M.E."/>
        </authorList>
    </citation>
    <scope>NUCLEOTIDE SEQUENCE</scope>
</reference>
<dbReference type="AlphaFoldDB" id="A0A381RX53"/>